<reference evidence="1 2" key="1">
    <citation type="submission" date="2019-06" db="EMBL/GenBank/DDBJ databases">
        <title>Cerasibacillus sp. nov., isolated from maize field.</title>
        <authorList>
            <person name="Lin S.-Y."/>
            <person name="Tsai C.-F."/>
            <person name="Young C.-C."/>
        </authorList>
    </citation>
    <scope>NUCLEOTIDE SEQUENCE [LARGE SCALE GENOMIC DNA]</scope>
    <source>
        <strain evidence="1 2">CC-CFT480</strain>
    </source>
</reference>
<organism evidence="1 2">
    <name type="scientific">Cerasibacillus terrae</name>
    <dbReference type="NCBI Taxonomy" id="2498845"/>
    <lineage>
        <taxon>Bacteria</taxon>
        <taxon>Bacillati</taxon>
        <taxon>Bacillota</taxon>
        <taxon>Bacilli</taxon>
        <taxon>Bacillales</taxon>
        <taxon>Bacillaceae</taxon>
        <taxon>Cerasibacillus</taxon>
    </lineage>
</organism>
<evidence type="ECO:0000313" key="2">
    <source>
        <dbReference type="Proteomes" id="UP000321574"/>
    </source>
</evidence>
<dbReference type="AlphaFoldDB" id="A0A5C8NJ00"/>
<dbReference type="Proteomes" id="UP000321574">
    <property type="component" value="Unassembled WGS sequence"/>
</dbReference>
<dbReference type="EMBL" id="VDUW01000012">
    <property type="protein sequence ID" value="TXL61056.1"/>
    <property type="molecule type" value="Genomic_DNA"/>
</dbReference>
<evidence type="ECO:0000313" key="1">
    <source>
        <dbReference type="EMBL" id="TXL61056.1"/>
    </source>
</evidence>
<proteinExistence type="predicted"/>
<protein>
    <submittedName>
        <fullName evidence="1">Iron-sulfur cluster repair di-iron protein, ric</fullName>
    </submittedName>
</protein>
<accession>A0A5C8NJ00</accession>
<gene>
    <name evidence="1" type="ORF">FHP05_13280</name>
</gene>
<name>A0A5C8NJ00_9BACI</name>
<comment type="caution">
    <text evidence="1">The sequence shown here is derived from an EMBL/GenBank/DDBJ whole genome shotgun (WGS) entry which is preliminary data.</text>
</comment>
<keyword evidence="2" id="KW-1185">Reference proteome</keyword>
<sequence>MSEQTAKFNEVVEKNFSTLDLYTTAITRAHGKNHPEAFEVRELFEIMNEKVKEAGTEKPNLDEEFTKLRNITDNYTIPGDVCETYAGVYNMLSEADKSYHT</sequence>
<dbReference type="RefSeq" id="WP_147669114.1">
    <property type="nucleotide sequence ID" value="NZ_VDUW01000012.1"/>
</dbReference>
<dbReference type="OrthoDB" id="9797132at2"/>